<feature type="compositionally biased region" description="Acidic residues" evidence="6">
    <location>
        <begin position="766"/>
        <end position="782"/>
    </location>
</feature>
<dbReference type="SMART" id="SM01032">
    <property type="entry name" value="BHD_3"/>
    <property type="match status" value="1"/>
</dbReference>
<keyword evidence="11" id="KW-1185">Reference proteome</keyword>
<dbReference type="InterPro" id="IPR018325">
    <property type="entry name" value="Rad4/PNGase_transGLS-fold"/>
</dbReference>
<dbReference type="Pfam" id="PF10403">
    <property type="entry name" value="BHD_1"/>
    <property type="match status" value="1"/>
</dbReference>
<evidence type="ECO:0000259" key="7">
    <source>
        <dbReference type="SMART" id="SM01030"/>
    </source>
</evidence>
<feature type="region of interest" description="Disordered" evidence="6">
    <location>
        <begin position="766"/>
        <end position="798"/>
    </location>
</feature>
<evidence type="ECO:0000256" key="4">
    <source>
        <dbReference type="ARBA" id="ARBA00023204"/>
    </source>
</evidence>
<comment type="caution">
    <text evidence="10">The sequence shown here is derived from an EMBL/GenBank/DDBJ whole genome shotgun (WGS) entry which is preliminary data.</text>
</comment>
<dbReference type="Gene3D" id="3.30.70.2460">
    <property type="entry name" value="Rad4, beta-hairpin domain BHD3"/>
    <property type="match status" value="1"/>
</dbReference>
<organism evidence="10 11">
    <name type="scientific">Mycena pura</name>
    <dbReference type="NCBI Taxonomy" id="153505"/>
    <lineage>
        <taxon>Eukaryota</taxon>
        <taxon>Fungi</taxon>
        <taxon>Dikarya</taxon>
        <taxon>Basidiomycota</taxon>
        <taxon>Agaricomycotina</taxon>
        <taxon>Agaricomycetes</taxon>
        <taxon>Agaricomycetidae</taxon>
        <taxon>Agaricales</taxon>
        <taxon>Marasmiineae</taxon>
        <taxon>Mycenaceae</taxon>
        <taxon>Mycena</taxon>
    </lineage>
</organism>
<dbReference type="InterPro" id="IPR018328">
    <property type="entry name" value="Rad4_beta-hairpin_dom3"/>
</dbReference>
<dbReference type="GO" id="GO:0003684">
    <property type="term" value="F:damaged DNA binding"/>
    <property type="evidence" value="ECO:0007669"/>
    <property type="project" value="InterPro"/>
</dbReference>
<dbReference type="Pfam" id="PF10405">
    <property type="entry name" value="BHD_3"/>
    <property type="match status" value="1"/>
</dbReference>
<name>A0AAD6VK58_9AGAR</name>
<feature type="compositionally biased region" description="Basic residues" evidence="6">
    <location>
        <begin position="830"/>
        <end position="839"/>
    </location>
</feature>
<keyword evidence="5" id="KW-0539">Nucleus</keyword>
<evidence type="ECO:0000256" key="3">
    <source>
        <dbReference type="ARBA" id="ARBA00022763"/>
    </source>
</evidence>
<dbReference type="GO" id="GO:0071942">
    <property type="term" value="C:XPC complex"/>
    <property type="evidence" value="ECO:0007669"/>
    <property type="project" value="TreeGrafter"/>
</dbReference>
<proteinExistence type="inferred from homology"/>
<protein>
    <recommendedName>
        <fullName evidence="12">Rad4-domain-containing protein</fullName>
    </recommendedName>
</protein>
<evidence type="ECO:0000256" key="5">
    <source>
        <dbReference type="ARBA" id="ARBA00023242"/>
    </source>
</evidence>
<dbReference type="GO" id="GO:0006289">
    <property type="term" value="P:nucleotide-excision repair"/>
    <property type="evidence" value="ECO:0007669"/>
    <property type="project" value="InterPro"/>
</dbReference>
<dbReference type="GO" id="GO:0000111">
    <property type="term" value="C:nucleotide-excision repair factor 2 complex"/>
    <property type="evidence" value="ECO:0007669"/>
    <property type="project" value="TreeGrafter"/>
</dbReference>
<dbReference type="PANTHER" id="PTHR12135">
    <property type="entry name" value="DNA REPAIR PROTEIN XP-C / RAD4"/>
    <property type="match status" value="1"/>
</dbReference>
<dbReference type="InterPro" id="IPR042488">
    <property type="entry name" value="Rad4_BHD3_sf"/>
</dbReference>
<dbReference type="GO" id="GO:0005737">
    <property type="term" value="C:cytoplasm"/>
    <property type="evidence" value="ECO:0007669"/>
    <property type="project" value="TreeGrafter"/>
</dbReference>
<evidence type="ECO:0000313" key="10">
    <source>
        <dbReference type="EMBL" id="KAJ7213931.1"/>
    </source>
</evidence>
<dbReference type="InterPro" id="IPR018326">
    <property type="entry name" value="Rad4_beta-hairpin_dom1"/>
</dbReference>
<comment type="subcellular location">
    <subcellularLocation>
        <location evidence="1">Nucleus</location>
    </subcellularLocation>
</comment>
<dbReference type="GO" id="GO:0003697">
    <property type="term" value="F:single-stranded DNA binding"/>
    <property type="evidence" value="ECO:0007669"/>
    <property type="project" value="TreeGrafter"/>
</dbReference>
<dbReference type="SMART" id="SM01030">
    <property type="entry name" value="BHD_1"/>
    <property type="match status" value="1"/>
</dbReference>
<dbReference type="EMBL" id="JARJCW010000020">
    <property type="protein sequence ID" value="KAJ7213931.1"/>
    <property type="molecule type" value="Genomic_DNA"/>
</dbReference>
<evidence type="ECO:0000313" key="11">
    <source>
        <dbReference type="Proteomes" id="UP001219525"/>
    </source>
</evidence>
<feature type="domain" description="Rad4 beta-hairpin" evidence="9">
    <location>
        <begin position="582"/>
        <end position="656"/>
    </location>
</feature>
<evidence type="ECO:0000256" key="1">
    <source>
        <dbReference type="ARBA" id="ARBA00004123"/>
    </source>
</evidence>
<evidence type="ECO:0000256" key="2">
    <source>
        <dbReference type="ARBA" id="ARBA00009525"/>
    </source>
</evidence>
<keyword evidence="3" id="KW-0227">DNA damage</keyword>
<feature type="region of interest" description="Disordered" evidence="6">
    <location>
        <begin position="225"/>
        <end position="287"/>
    </location>
</feature>
<accession>A0AAD6VK58</accession>
<dbReference type="SUPFAM" id="SSF54001">
    <property type="entry name" value="Cysteine proteinases"/>
    <property type="match status" value="1"/>
</dbReference>
<dbReference type="InterPro" id="IPR018327">
    <property type="entry name" value="BHD_2"/>
</dbReference>
<evidence type="ECO:0000256" key="6">
    <source>
        <dbReference type="SAM" id="MobiDB-lite"/>
    </source>
</evidence>
<dbReference type="Gene3D" id="2.20.20.110">
    <property type="entry name" value="Rad4, beta-hairpin domain BHD1"/>
    <property type="match status" value="1"/>
</dbReference>
<dbReference type="InterPro" id="IPR036985">
    <property type="entry name" value="Transglutaminase-like_sf"/>
</dbReference>
<dbReference type="FunFam" id="3.30.70.2460:FF:000001">
    <property type="entry name" value="DNA repair protein Rad4 family"/>
    <property type="match status" value="1"/>
</dbReference>
<dbReference type="Pfam" id="PF03835">
    <property type="entry name" value="Rad4"/>
    <property type="match status" value="1"/>
</dbReference>
<dbReference type="SMART" id="SM01031">
    <property type="entry name" value="BHD_2"/>
    <property type="match status" value="1"/>
</dbReference>
<feature type="compositionally biased region" description="Basic and acidic residues" evidence="6">
    <location>
        <begin position="276"/>
        <end position="287"/>
    </location>
</feature>
<feature type="domain" description="Rad4 beta-hairpin" evidence="7">
    <location>
        <begin position="439"/>
        <end position="493"/>
    </location>
</feature>
<reference evidence="10" key="1">
    <citation type="submission" date="2023-03" db="EMBL/GenBank/DDBJ databases">
        <title>Massive genome expansion in bonnet fungi (Mycena s.s.) driven by repeated elements and novel gene families across ecological guilds.</title>
        <authorList>
            <consortium name="Lawrence Berkeley National Laboratory"/>
            <person name="Harder C.B."/>
            <person name="Miyauchi S."/>
            <person name="Viragh M."/>
            <person name="Kuo A."/>
            <person name="Thoen E."/>
            <person name="Andreopoulos B."/>
            <person name="Lu D."/>
            <person name="Skrede I."/>
            <person name="Drula E."/>
            <person name="Henrissat B."/>
            <person name="Morin E."/>
            <person name="Kohler A."/>
            <person name="Barry K."/>
            <person name="LaButti K."/>
            <person name="Morin E."/>
            <person name="Salamov A."/>
            <person name="Lipzen A."/>
            <person name="Mereny Z."/>
            <person name="Hegedus B."/>
            <person name="Baldrian P."/>
            <person name="Stursova M."/>
            <person name="Weitz H."/>
            <person name="Taylor A."/>
            <person name="Grigoriev I.V."/>
            <person name="Nagy L.G."/>
            <person name="Martin F."/>
            <person name="Kauserud H."/>
        </authorList>
    </citation>
    <scope>NUCLEOTIDE SEQUENCE</scope>
    <source>
        <strain evidence="10">9144</strain>
    </source>
</reference>
<keyword evidence="4" id="KW-0234">DNA repair</keyword>
<evidence type="ECO:0000259" key="8">
    <source>
        <dbReference type="SMART" id="SM01031"/>
    </source>
</evidence>
<dbReference type="Gene3D" id="3.90.260.10">
    <property type="entry name" value="Transglutaminase-like"/>
    <property type="match status" value="1"/>
</dbReference>
<feature type="compositionally biased region" description="Acidic residues" evidence="6">
    <location>
        <begin position="878"/>
        <end position="888"/>
    </location>
</feature>
<gene>
    <name evidence="10" type="ORF">GGX14DRAFT_518886</name>
</gene>
<feature type="region of interest" description="Disordered" evidence="6">
    <location>
        <begin position="692"/>
        <end position="711"/>
    </location>
</feature>
<dbReference type="Proteomes" id="UP001219525">
    <property type="component" value="Unassembled WGS sequence"/>
</dbReference>
<evidence type="ECO:0008006" key="12">
    <source>
        <dbReference type="Google" id="ProtNLM"/>
    </source>
</evidence>
<dbReference type="InterPro" id="IPR004583">
    <property type="entry name" value="DNA_repair_Rad4"/>
</dbReference>
<dbReference type="InterPro" id="IPR038765">
    <property type="entry name" value="Papain-like_cys_pep_sf"/>
</dbReference>
<dbReference type="GO" id="GO:0006298">
    <property type="term" value="P:mismatch repair"/>
    <property type="evidence" value="ECO:0007669"/>
    <property type="project" value="TreeGrafter"/>
</dbReference>
<feature type="domain" description="Rad4 beta-hairpin" evidence="8">
    <location>
        <begin position="495"/>
        <end position="575"/>
    </location>
</feature>
<dbReference type="Pfam" id="PF10404">
    <property type="entry name" value="BHD_2"/>
    <property type="match status" value="1"/>
</dbReference>
<feature type="region of interest" description="Disordered" evidence="6">
    <location>
        <begin position="814"/>
        <end position="936"/>
    </location>
</feature>
<sequence length="936" mass="103475">MSASGLEPDSDSEGDWEEVLVPKEDQNLEITISTPLAQDKSVKLARISAAERLLRINCHKLHTLALLASAWTRNKWINDPLLHARLLSLTPLSLQTAFAMIHKSRVPEQYMRGRMFETAMGNLAEWWSQTFFEVAFDGHLRNRTFDAVQNAMGLSGQSDVWDVESLQDVLDDDGECIRGPTSLMKHALMQRGTRDTSAQLFTALCRGLGIPARLVVSLQSVPWQSNVGKPKPRYGKGKAKAEDTGTPDPKNKGKAKADASVFTGTGQRLDGGVVPEKSDKAKGKEKAAPVIKLRNAKRKGNVLGSRAATPSASTSITDPTTTPPVFWTEVFSRPDARWLPVDPVRNRVNQGKEFDPSYDQKGAKRALADNRMVYVLAFEDDGFARDVTRRYARRFAERVVKTQGARQAVWWGRVVEGVTRPYRLHRDDVEDAELDTAQLMEGMPSTVTGFKDHPMYVLARHLTQAQTIHPPPPLTRELGKFRGEPVYPRSAVVSLKTAENWLRSAGRRVKEGEQPLRLVKARASTLGRMREVEVLKEGLRSANGEGEGETSAKRADNEVMAGMYALSQTELYVPDPVVDGIIPKNNFGNIDLYVPSMLPAGAAHIPFKGTAKIARQLGFSYAEAVVGFEFRNRRATPNIQGIVVAAENEDAAYWEAQNDAAEKARARRRDQVLKRWVRLVHGLRIRQSLQDEYKDRQPAADTREQGEDVEVRPGLAGGGFIAGPDAVVQVFNLPKAYLPASSTEQLELPPSESEALTEPAKYDLETMDVDSDPDGNDGDEESQTALNGAPKSMQQLAAETAVRLKRELARDNIEGEDVEYTPLPSASAPKVKKRTRQAKPSRASERDRSSAKTKAKTNAPAARRVSARKRRDTGTESASDEDASEGDESPPAKRAKTVSTVVSVSGRTLRPRRAKTGTELEEEQERERVFQRAVAR</sequence>
<evidence type="ECO:0000259" key="9">
    <source>
        <dbReference type="SMART" id="SM01032"/>
    </source>
</evidence>
<feature type="compositionally biased region" description="Basic and acidic residues" evidence="6">
    <location>
        <begin position="239"/>
        <end position="257"/>
    </location>
</feature>
<dbReference type="PANTHER" id="PTHR12135:SF0">
    <property type="entry name" value="DNA REPAIR PROTEIN COMPLEMENTING XP-C CELLS"/>
    <property type="match status" value="1"/>
</dbReference>
<comment type="similarity">
    <text evidence="2">Belongs to the XPC family.</text>
</comment>
<dbReference type="AlphaFoldDB" id="A0AAD6VK58"/>